<organism evidence="1 2">
    <name type="scientific">Caerostris extrusa</name>
    <name type="common">Bark spider</name>
    <name type="synonym">Caerostris bankana</name>
    <dbReference type="NCBI Taxonomy" id="172846"/>
    <lineage>
        <taxon>Eukaryota</taxon>
        <taxon>Metazoa</taxon>
        <taxon>Ecdysozoa</taxon>
        <taxon>Arthropoda</taxon>
        <taxon>Chelicerata</taxon>
        <taxon>Arachnida</taxon>
        <taxon>Araneae</taxon>
        <taxon>Araneomorphae</taxon>
        <taxon>Entelegynae</taxon>
        <taxon>Araneoidea</taxon>
        <taxon>Araneidae</taxon>
        <taxon>Caerostris</taxon>
    </lineage>
</organism>
<dbReference type="AlphaFoldDB" id="A0AAV4WR78"/>
<dbReference type="EMBL" id="BPLR01016603">
    <property type="protein sequence ID" value="GIY85001.1"/>
    <property type="molecule type" value="Genomic_DNA"/>
</dbReference>
<name>A0AAV4WR78_CAEEX</name>
<protein>
    <submittedName>
        <fullName evidence="1">Uncharacterized protein</fullName>
    </submittedName>
</protein>
<proteinExistence type="predicted"/>
<dbReference type="Proteomes" id="UP001054945">
    <property type="component" value="Unassembled WGS sequence"/>
</dbReference>
<reference evidence="1 2" key="1">
    <citation type="submission" date="2021-06" db="EMBL/GenBank/DDBJ databases">
        <title>Caerostris extrusa draft genome.</title>
        <authorList>
            <person name="Kono N."/>
            <person name="Arakawa K."/>
        </authorList>
    </citation>
    <scope>NUCLEOTIDE SEQUENCE [LARGE SCALE GENOMIC DNA]</scope>
</reference>
<accession>A0AAV4WR78</accession>
<sequence>MTHLKKEEPPTARYSCARNISQSESSHPQRLVPILAPKSKLFSCSSSKEFWKTDFLYWTQKRSTCFRPNFPNFDVQQVYHAALIAVQADRYL</sequence>
<evidence type="ECO:0000313" key="1">
    <source>
        <dbReference type="EMBL" id="GIY85001.1"/>
    </source>
</evidence>
<comment type="caution">
    <text evidence="1">The sequence shown here is derived from an EMBL/GenBank/DDBJ whole genome shotgun (WGS) entry which is preliminary data.</text>
</comment>
<keyword evidence="2" id="KW-1185">Reference proteome</keyword>
<gene>
    <name evidence="1" type="ORF">CEXT_20691</name>
</gene>
<evidence type="ECO:0000313" key="2">
    <source>
        <dbReference type="Proteomes" id="UP001054945"/>
    </source>
</evidence>